<dbReference type="OrthoDB" id="2442802at2759"/>
<proteinExistence type="predicted"/>
<dbReference type="Proteomes" id="UP000266673">
    <property type="component" value="Unassembled WGS sequence"/>
</dbReference>
<dbReference type="AlphaFoldDB" id="A0A397UD98"/>
<sequence length="178" mass="21289">MAFKRIHGITNEWEICAYANRYQKAEAYQYLFEDLFDIVEKDTNKKFEFQHIHSSGGNNFDQWQWHSARTYEKYNIHETYKDKSKLAQLTNNSKRSLKNLPQDLYHKKKCKNKALDKNTEDLFSIPTSTSAIIPTMQEQDNYIEWENKKLELRHKSLEILKEEIALHEKLNSLKQLSN</sequence>
<organism evidence="1 2">
    <name type="scientific">Gigaspora rosea</name>
    <dbReference type="NCBI Taxonomy" id="44941"/>
    <lineage>
        <taxon>Eukaryota</taxon>
        <taxon>Fungi</taxon>
        <taxon>Fungi incertae sedis</taxon>
        <taxon>Mucoromycota</taxon>
        <taxon>Glomeromycotina</taxon>
        <taxon>Glomeromycetes</taxon>
        <taxon>Diversisporales</taxon>
        <taxon>Gigasporaceae</taxon>
        <taxon>Gigaspora</taxon>
    </lineage>
</organism>
<comment type="caution">
    <text evidence="1">The sequence shown here is derived from an EMBL/GenBank/DDBJ whole genome shotgun (WGS) entry which is preliminary data.</text>
</comment>
<evidence type="ECO:0000313" key="1">
    <source>
        <dbReference type="EMBL" id="RIB06739.1"/>
    </source>
</evidence>
<keyword evidence="2" id="KW-1185">Reference proteome</keyword>
<evidence type="ECO:0000313" key="2">
    <source>
        <dbReference type="Proteomes" id="UP000266673"/>
    </source>
</evidence>
<reference evidence="1 2" key="1">
    <citation type="submission" date="2018-06" db="EMBL/GenBank/DDBJ databases">
        <title>Comparative genomics reveals the genomic features of Rhizophagus irregularis, R. cerebriforme, R. diaphanum and Gigaspora rosea, and their symbiotic lifestyle signature.</title>
        <authorList>
            <person name="Morin E."/>
            <person name="San Clemente H."/>
            <person name="Chen E.C.H."/>
            <person name="De La Providencia I."/>
            <person name="Hainaut M."/>
            <person name="Kuo A."/>
            <person name="Kohler A."/>
            <person name="Murat C."/>
            <person name="Tang N."/>
            <person name="Roy S."/>
            <person name="Loubradou J."/>
            <person name="Henrissat B."/>
            <person name="Grigoriev I.V."/>
            <person name="Corradi N."/>
            <person name="Roux C."/>
            <person name="Martin F.M."/>
        </authorList>
    </citation>
    <scope>NUCLEOTIDE SEQUENCE [LARGE SCALE GENOMIC DNA]</scope>
    <source>
        <strain evidence="1 2">DAOM 194757</strain>
    </source>
</reference>
<gene>
    <name evidence="1" type="ORF">C2G38_2216308</name>
</gene>
<protein>
    <submittedName>
        <fullName evidence="1">Uncharacterized protein</fullName>
    </submittedName>
</protein>
<name>A0A397UD98_9GLOM</name>
<accession>A0A397UD98</accession>
<dbReference type="EMBL" id="QKWP01001767">
    <property type="protein sequence ID" value="RIB06739.1"/>
    <property type="molecule type" value="Genomic_DNA"/>
</dbReference>